<comment type="caution">
    <text evidence="5">The sequence shown here is derived from an EMBL/GenBank/DDBJ whole genome shotgun (WGS) entry which is preliminary data.</text>
</comment>
<reference evidence="5" key="1">
    <citation type="journal article" date="2020" name="mSystems">
        <title>Genome- and Community-Level Interaction Insights into Carbon Utilization and Element Cycling Functions of Hydrothermarchaeota in Hydrothermal Sediment.</title>
        <authorList>
            <person name="Zhou Z."/>
            <person name="Liu Y."/>
            <person name="Xu W."/>
            <person name="Pan J."/>
            <person name="Luo Z.H."/>
            <person name="Li M."/>
        </authorList>
    </citation>
    <scope>NUCLEOTIDE SEQUENCE [LARGE SCALE GENOMIC DNA]</scope>
    <source>
        <strain evidence="5">SpSt-1224</strain>
    </source>
</reference>
<dbReference type="InterPro" id="IPR029016">
    <property type="entry name" value="GAF-like_dom_sf"/>
</dbReference>
<evidence type="ECO:0000256" key="3">
    <source>
        <dbReference type="SAM" id="MobiDB-lite"/>
    </source>
</evidence>
<sequence>MLRPNSFSGLDDNFFLTAQRESEALRERLLELYLLYATSRTCSVAVQTSSLFVNIVDLLKNTLQVEEFCLMLRDPVSGLYEMWTADDRVMAQAGDFSFRPGEGISGLVVESAEPILVPDVSREPRFLNYHGMLPDIGSFLSVPLVDGNGRVFGVLNIHKPRPNSFREHDKNFFCAVANNLAVALERARLFENACREAMHDELTGLYNRRYLQDCGTRELLKARRSQTPIALLLLDLDNFKEVNDLWGHARGDEVLTGLASLLSKNLRQSDVAARYGGEEFVVLLPDTTGFGAYGLAEKLRATVAGELALKDGDNCRPITVTVGVASFPEDGQDLDQLLAAADRRLYLGKAAGRNRVVGEQQEQPAVQLSPNRRKSPRRPTALRALGNQPESVLPAAVRAIDIQHGREWKACSLLNASSHGFSSTIGFAPEVGAQYRCRAVSGAQKSQFLDFTVQVRHVELLAKDRFLMGVRVGAGDAGEWQRVYAMLTGRA</sequence>
<gene>
    <name evidence="5" type="ORF">ENN98_08040</name>
</gene>
<name>A0A7C2XPU0_9BACT</name>
<dbReference type="AlphaFoldDB" id="A0A7C2XPU0"/>
<dbReference type="GO" id="GO:0052621">
    <property type="term" value="F:diguanylate cyclase activity"/>
    <property type="evidence" value="ECO:0007669"/>
    <property type="project" value="UniProtKB-EC"/>
</dbReference>
<dbReference type="InterPro" id="IPR043128">
    <property type="entry name" value="Rev_trsase/Diguanyl_cyclase"/>
</dbReference>
<dbReference type="FunFam" id="3.30.70.270:FF:000001">
    <property type="entry name" value="Diguanylate cyclase domain protein"/>
    <property type="match status" value="1"/>
</dbReference>
<evidence type="ECO:0000259" key="4">
    <source>
        <dbReference type="PROSITE" id="PS50887"/>
    </source>
</evidence>
<dbReference type="InterPro" id="IPR003018">
    <property type="entry name" value="GAF"/>
</dbReference>
<dbReference type="GO" id="GO:1902201">
    <property type="term" value="P:negative regulation of bacterial-type flagellum-dependent cell motility"/>
    <property type="evidence" value="ECO:0007669"/>
    <property type="project" value="TreeGrafter"/>
</dbReference>
<dbReference type="CDD" id="cd01949">
    <property type="entry name" value="GGDEF"/>
    <property type="match status" value="1"/>
</dbReference>
<dbReference type="SMART" id="SM00065">
    <property type="entry name" value="GAF"/>
    <property type="match status" value="1"/>
</dbReference>
<accession>A0A7C2XPU0</accession>
<dbReference type="Gene3D" id="3.30.70.270">
    <property type="match status" value="1"/>
</dbReference>
<dbReference type="Gene3D" id="3.30.450.40">
    <property type="match status" value="1"/>
</dbReference>
<evidence type="ECO:0000256" key="2">
    <source>
        <dbReference type="ARBA" id="ARBA00034247"/>
    </source>
</evidence>
<dbReference type="EC" id="2.7.7.65" evidence="1"/>
<feature type="compositionally biased region" description="Polar residues" evidence="3">
    <location>
        <begin position="360"/>
        <end position="370"/>
    </location>
</feature>
<organism evidence="5">
    <name type="scientific">Desulfurivibrio alkaliphilus</name>
    <dbReference type="NCBI Taxonomy" id="427923"/>
    <lineage>
        <taxon>Bacteria</taxon>
        <taxon>Pseudomonadati</taxon>
        <taxon>Thermodesulfobacteriota</taxon>
        <taxon>Desulfobulbia</taxon>
        <taxon>Desulfobulbales</taxon>
        <taxon>Desulfobulbaceae</taxon>
        <taxon>Desulfurivibrio</taxon>
    </lineage>
</organism>
<comment type="catalytic activity">
    <reaction evidence="2">
        <text>2 GTP = 3',3'-c-di-GMP + 2 diphosphate</text>
        <dbReference type="Rhea" id="RHEA:24898"/>
        <dbReference type="ChEBI" id="CHEBI:33019"/>
        <dbReference type="ChEBI" id="CHEBI:37565"/>
        <dbReference type="ChEBI" id="CHEBI:58805"/>
        <dbReference type="EC" id="2.7.7.65"/>
    </reaction>
</comment>
<evidence type="ECO:0000313" key="5">
    <source>
        <dbReference type="EMBL" id="HET98616.1"/>
    </source>
</evidence>
<dbReference type="PROSITE" id="PS50887">
    <property type="entry name" value="GGDEF"/>
    <property type="match status" value="1"/>
</dbReference>
<dbReference type="InterPro" id="IPR000160">
    <property type="entry name" value="GGDEF_dom"/>
</dbReference>
<dbReference type="SMART" id="SM00267">
    <property type="entry name" value="GGDEF"/>
    <property type="match status" value="1"/>
</dbReference>
<dbReference type="PANTHER" id="PTHR45138:SF9">
    <property type="entry name" value="DIGUANYLATE CYCLASE DGCM-RELATED"/>
    <property type="match status" value="1"/>
</dbReference>
<dbReference type="NCBIfam" id="TIGR00254">
    <property type="entry name" value="GGDEF"/>
    <property type="match status" value="1"/>
</dbReference>
<dbReference type="EMBL" id="DSDS01000181">
    <property type="protein sequence ID" value="HET98616.1"/>
    <property type="molecule type" value="Genomic_DNA"/>
</dbReference>
<dbReference type="PANTHER" id="PTHR45138">
    <property type="entry name" value="REGULATORY COMPONENTS OF SENSORY TRANSDUCTION SYSTEM"/>
    <property type="match status" value="1"/>
</dbReference>
<dbReference type="SUPFAM" id="SSF55781">
    <property type="entry name" value="GAF domain-like"/>
    <property type="match status" value="1"/>
</dbReference>
<dbReference type="SUPFAM" id="SSF55073">
    <property type="entry name" value="Nucleotide cyclase"/>
    <property type="match status" value="1"/>
</dbReference>
<protein>
    <recommendedName>
        <fullName evidence="1">diguanylate cyclase</fullName>
        <ecNumber evidence="1">2.7.7.65</ecNumber>
    </recommendedName>
</protein>
<dbReference type="GO" id="GO:0043709">
    <property type="term" value="P:cell adhesion involved in single-species biofilm formation"/>
    <property type="evidence" value="ECO:0007669"/>
    <property type="project" value="TreeGrafter"/>
</dbReference>
<dbReference type="Proteomes" id="UP000885986">
    <property type="component" value="Unassembled WGS sequence"/>
</dbReference>
<feature type="domain" description="GGDEF" evidence="4">
    <location>
        <begin position="227"/>
        <end position="361"/>
    </location>
</feature>
<feature type="region of interest" description="Disordered" evidence="3">
    <location>
        <begin position="358"/>
        <end position="378"/>
    </location>
</feature>
<dbReference type="InterPro" id="IPR029787">
    <property type="entry name" value="Nucleotide_cyclase"/>
</dbReference>
<dbReference type="GO" id="GO:0005886">
    <property type="term" value="C:plasma membrane"/>
    <property type="evidence" value="ECO:0007669"/>
    <property type="project" value="TreeGrafter"/>
</dbReference>
<dbReference type="InterPro" id="IPR050469">
    <property type="entry name" value="Diguanylate_Cyclase"/>
</dbReference>
<dbReference type="Pfam" id="PF01590">
    <property type="entry name" value="GAF"/>
    <property type="match status" value="1"/>
</dbReference>
<proteinExistence type="predicted"/>
<dbReference type="Pfam" id="PF00990">
    <property type="entry name" value="GGDEF"/>
    <property type="match status" value="1"/>
</dbReference>
<evidence type="ECO:0000256" key="1">
    <source>
        <dbReference type="ARBA" id="ARBA00012528"/>
    </source>
</evidence>